<dbReference type="OrthoDB" id="406156at2759"/>
<evidence type="ECO:0000313" key="9">
    <source>
        <dbReference type="Proteomes" id="UP000230002"/>
    </source>
</evidence>
<sequence length="360" mass="41252">MVETAFPDAPHRPPPPPTTEDLDWADLPIVDISKASTAEGRTELAAQVRDAMRTFGFMYIVNHGLTQAQNARLFDIADVPFSQVSEEEKRQFSNEIKNTGSYRGYKPRRFWTIDNGVPDQIEHYQFFEQKHHPQALQPFLPEIYAFAEHNHFKVLHPILRLLALGLELPEQTFVNIHDVDATGPGFVRFMKYYPRSEEDEAKTKNVWLKGHTDIGTITILWSQPISALQIMTPDGQWRWVRHIDNALVINIGDAMEMLSGGYYKATIHRVVQPPADQQGYERHGAFYFAMANDDVKLVPFVESPVLQREGIKRRIEDENAPTMAEWRVGLTRSYGVSELKRKDVVIEEQVVGGIVVKHYN</sequence>
<accession>A0A2G8S5D7</accession>
<dbReference type="PANTHER" id="PTHR10209">
    <property type="entry name" value="OXIDOREDUCTASE, 2OG-FE II OXYGENASE FAMILY PROTEIN"/>
    <property type="match status" value="1"/>
</dbReference>
<evidence type="ECO:0000256" key="3">
    <source>
        <dbReference type="ARBA" id="ARBA00023002"/>
    </source>
</evidence>
<reference evidence="8 9" key="1">
    <citation type="journal article" date="2015" name="Sci. Rep.">
        <title>Chromosome-level genome map provides insights into diverse defense mechanisms in the medicinal fungus Ganoderma sinense.</title>
        <authorList>
            <person name="Zhu Y."/>
            <person name="Xu J."/>
            <person name="Sun C."/>
            <person name="Zhou S."/>
            <person name="Xu H."/>
            <person name="Nelson D.R."/>
            <person name="Qian J."/>
            <person name="Song J."/>
            <person name="Luo H."/>
            <person name="Xiang L."/>
            <person name="Li Y."/>
            <person name="Xu Z."/>
            <person name="Ji A."/>
            <person name="Wang L."/>
            <person name="Lu S."/>
            <person name="Hayward A."/>
            <person name="Sun W."/>
            <person name="Li X."/>
            <person name="Schwartz D.C."/>
            <person name="Wang Y."/>
            <person name="Chen S."/>
        </authorList>
    </citation>
    <scope>NUCLEOTIDE SEQUENCE [LARGE SCALE GENOMIC DNA]</scope>
    <source>
        <strain evidence="8 9">ZZ0214-1</strain>
    </source>
</reference>
<evidence type="ECO:0000313" key="8">
    <source>
        <dbReference type="EMBL" id="PIL28758.1"/>
    </source>
</evidence>
<dbReference type="InterPro" id="IPR027443">
    <property type="entry name" value="IPNS-like_sf"/>
</dbReference>
<keyword evidence="4" id="KW-0408">Iron</keyword>
<feature type="domain" description="Non-haem dioxygenase N-terminal" evidence="7">
    <location>
        <begin position="27"/>
        <end position="133"/>
    </location>
</feature>
<keyword evidence="2" id="KW-0479">Metal-binding</keyword>
<dbReference type="EMBL" id="AYKW01000023">
    <property type="protein sequence ID" value="PIL28758.1"/>
    <property type="molecule type" value="Genomic_DNA"/>
</dbReference>
<dbReference type="Gene3D" id="2.60.120.330">
    <property type="entry name" value="B-lactam Antibiotic, Isopenicillin N Synthase, Chain"/>
    <property type="match status" value="1"/>
</dbReference>
<dbReference type="Pfam" id="PF14226">
    <property type="entry name" value="DIOX_N"/>
    <property type="match status" value="1"/>
</dbReference>
<comment type="caution">
    <text evidence="8">The sequence shown here is derived from an EMBL/GenBank/DDBJ whole genome shotgun (WGS) entry which is preliminary data.</text>
</comment>
<comment type="similarity">
    <text evidence="1">Belongs to the iron/ascorbate-dependent oxidoreductase family.</text>
</comment>
<dbReference type="STRING" id="1077348.A0A2G8S5D7"/>
<evidence type="ECO:0000256" key="2">
    <source>
        <dbReference type="ARBA" id="ARBA00022723"/>
    </source>
</evidence>
<feature type="domain" description="Isopenicillin N synthase-like Fe(2+) 2OG dioxygenase" evidence="6">
    <location>
        <begin position="189"/>
        <end position="274"/>
    </location>
</feature>
<dbReference type="InterPro" id="IPR026992">
    <property type="entry name" value="DIOX_N"/>
</dbReference>
<gene>
    <name evidence="8" type="ORF">GSI_08802</name>
</gene>
<dbReference type="PRINTS" id="PR00682">
    <property type="entry name" value="IPNSYNTHASE"/>
</dbReference>
<protein>
    <recommendedName>
        <fullName evidence="10">Fe2OG dioxygenase domain-containing protein</fullName>
    </recommendedName>
</protein>
<dbReference type="InterPro" id="IPR044861">
    <property type="entry name" value="IPNS-like_FE2OG_OXY"/>
</dbReference>
<dbReference type="Pfam" id="PF03171">
    <property type="entry name" value="2OG-FeII_Oxy"/>
    <property type="match status" value="1"/>
</dbReference>
<evidence type="ECO:0000259" key="7">
    <source>
        <dbReference type="Pfam" id="PF14226"/>
    </source>
</evidence>
<name>A0A2G8S5D7_9APHY</name>
<evidence type="ECO:0000256" key="5">
    <source>
        <dbReference type="SAM" id="MobiDB-lite"/>
    </source>
</evidence>
<dbReference type="GO" id="GO:0046872">
    <property type="term" value="F:metal ion binding"/>
    <property type="evidence" value="ECO:0007669"/>
    <property type="project" value="UniProtKB-KW"/>
</dbReference>
<dbReference type="PANTHER" id="PTHR10209:SF867">
    <property type="entry name" value="2-OXOGLUTARATE (2OG) AND FE(II)-DEPENDENT OXYGENASE SUPERFAMILY PROTEIN"/>
    <property type="match status" value="1"/>
</dbReference>
<dbReference type="AlphaFoldDB" id="A0A2G8S5D7"/>
<dbReference type="GO" id="GO:0016491">
    <property type="term" value="F:oxidoreductase activity"/>
    <property type="evidence" value="ECO:0007669"/>
    <property type="project" value="UniProtKB-KW"/>
</dbReference>
<evidence type="ECO:0000259" key="6">
    <source>
        <dbReference type="Pfam" id="PF03171"/>
    </source>
</evidence>
<keyword evidence="9" id="KW-1185">Reference proteome</keyword>
<evidence type="ECO:0008006" key="10">
    <source>
        <dbReference type="Google" id="ProtNLM"/>
    </source>
</evidence>
<dbReference type="SUPFAM" id="SSF51197">
    <property type="entry name" value="Clavaminate synthase-like"/>
    <property type="match status" value="1"/>
</dbReference>
<keyword evidence="3" id="KW-0560">Oxidoreductase</keyword>
<evidence type="ECO:0000256" key="1">
    <source>
        <dbReference type="ARBA" id="ARBA00008056"/>
    </source>
</evidence>
<dbReference type="Proteomes" id="UP000230002">
    <property type="component" value="Unassembled WGS sequence"/>
</dbReference>
<proteinExistence type="inferred from homology"/>
<feature type="region of interest" description="Disordered" evidence="5">
    <location>
        <begin position="1"/>
        <end position="23"/>
    </location>
</feature>
<evidence type="ECO:0000256" key="4">
    <source>
        <dbReference type="ARBA" id="ARBA00023004"/>
    </source>
</evidence>
<organism evidence="8 9">
    <name type="scientific">Ganoderma sinense ZZ0214-1</name>
    <dbReference type="NCBI Taxonomy" id="1077348"/>
    <lineage>
        <taxon>Eukaryota</taxon>
        <taxon>Fungi</taxon>
        <taxon>Dikarya</taxon>
        <taxon>Basidiomycota</taxon>
        <taxon>Agaricomycotina</taxon>
        <taxon>Agaricomycetes</taxon>
        <taxon>Polyporales</taxon>
        <taxon>Polyporaceae</taxon>
        <taxon>Ganoderma</taxon>
    </lineage>
</organism>